<evidence type="ECO:0000256" key="2">
    <source>
        <dbReference type="ARBA" id="ARBA00022898"/>
    </source>
</evidence>
<sequence>MWLNADSIADGSSSVEVSQISRGSDLSTHFFPRSTTVYGCVDGVQCVGRALLCNANDKKQQRRDEKARGEGQGRLIVSQTINYTIPLIEISSSSTQGDGGGGWMIFVEVIANPSMSMPNLAQIIALAQESNVLSFVDATFASPICVQPIVLGADICMHSWAKKTWDLSYLDNTLDSQHERQMMRASTLLSFFSTKYMGGHTDVIAGCVTTKTLKNYERLKMQQLTTGSALSPFDAALLARGLKTLSLRVDKICSNAGLVQHTHYPGLESHPMHEAAKAYMKKWGGMVAFDVGTAAAAIKIVEVHLIHPPKSTTENELILQSTRLIVHAVSLGGTESLMEHPLSMSHGEELLRDVDEPMVPPGLLRLSVGIEHPDDLIADLAQALALI</sequence>
<protein>
    <submittedName>
        <fullName evidence="4">Cystathionine gamma-lyase</fullName>
    </submittedName>
</protein>
<dbReference type="OMA" id="CRTRHIT"/>
<dbReference type="InterPro" id="IPR015421">
    <property type="entry name" value="PyrdxlP-dep_Trfase_major"/>
</dbReference>
<dbReference type="Gene3D" id="3.40.640.10">
    <property type="entry name" value="Type I PLP-dependent aspartate aminotransferase-like (Major domain)"/>
    <property type="match status" value="1"/>
</dbReference>
<reference evidence="4" key="1">
    <citation type="submission" date="2017-02" db="UniProtKB">
        <authorList>
            <consortium name="WormBaseParasite"/>
        </authorList>
    </citation>
    <scope>IDENTIFICATION</scope>
</reference>
<dbReference type="InterPro" id="IPR015422">
    <property type="entry name" value="PyrdxlP-dep_Trfase_small"/>
</dbReference>
<dbReference type="GO" id="GO:0030170">
    <property type="term" value="F:pyridoxal phosphate binding"/>
    <property type="evidence" value="ECO:0007669"/>
    <property type="project" value="InterPro"/>
</dbReference>
<evidence type="ECO:0000313" key="4">
    <source>
        <dbReference type="WBParaSite" id="NBR_0000674001-mRNA-1"/>
    </source>
</evidence>
<dbReference type="Pfam" id="PF01053">
    <property type="entry name" value="Cys_Met_Meta_PP"/>
    <property type="match status" value="2"/>
</dbReference>
<dbReference type="Gene3D" id="3.90.1150.10">
    <property type="entry name" value="Aspartate Aminotransferase, domain 1"/>
    <property type="match status" value="1"/>
</dbReference>
<dbReference type="UniPathway" id="UPA00136">
    <property type="reaction ID" value="UER00202"/>
</dbReference>
<dbReference type="SUPFAM" id="SSF53383">
    <property type="entry name" value="PLP-dependent transferases"/>
    <property type="match status" value="1"/>
</dbReference>
<name>A0A0N4XVC9_NIPBR</name>
<comment type="cofactor">
    <cofactor evidence="1 3">
        <name>pyridoxal 5'-phosphate</name>
        <dbReference type="ChEBI" id="CHEBI:597326"/>
    </cofactor>
</comment>
<accession>A0A0N4XVC9</accession>
<keyword evidence="2 3" id="KW-0663">Pyridoxal phosphate</keyword>
<proteinExistence type="inferred from homology"/>
<evidence type="ECO:0000256" key="1">
    <source>
        <dbReference type="ARBA" id="ARBA00001933"/>
    </source>
</evidence>
<dbReference type="InterPro" id="IPR000277">
    <property type="entry name" value="Cys/Met-Metab_PyrdxlP-dep_enz"/>
</dbReference>
<dbReference type="PANTHER" id="PTHR11808:SF80">
    <property type="entry name" value="CYSTATHIONINE GAMMA-LYASE"/>
    <property type="match status" value="1"/>
</dbReference>
<dbReference type="GO" id="GO:0019346">
    <property type="term" value="P:transsulfuration"/>
    <property type="evidence" value="ECO:0007669"/>
    <property type="project" value="InterPro"/>
</dbReference>
<comment type="similarity">
    <text evidence="3">Belongs to the trans-sulfuration enzymes family.</text>
</comment>
<dbReference type="AlphaFoldDB" id="A0A0N4XVC9"/>
<organism evidence="4">
    <name type="scientific">Nippostrongylus brasiliensis</name>
    <name type="common">Rat hookworm</name>
    <dbReference type="NCBI Taxonomy" id="27835"/>
    <lineage>
        <taxon>Eukaryota</taxon>
        <taxon>Metazoa</taxon>
        <taxon>Ecdysozoa</taxon>
        <taxon>Nematoda</taxon>
        <taxon>Chromadorea</taxon>
        <taxon>Rhabditida</taxon>
        <taxon>Rhabditina</taxon>
        <taxon>Rhabditomorpha</taxon>
        <taxon>Strongyloidea</taxon>
        <taxon>Heligmosomidae</taxon>
        <taxon>Nippostrongylus</taxon>
    </lineage>
</organism>
<dbReference type="GO" id="GO:0016846">
    <property type="term" value="F:carbon-sulfur lyase activity"/>
    <property type="evidence" value="ECO:0007669"/>
    <property type="project" value="TreeGrafter"/>
</dbReference>
<dbReference type="PANTHER" id="PTHR11808">
    <property type="entry name" value="TRANS-SULFURATION ENZYME FAMILY MEMBER"/>
    <property type="match status" value="1"/>
</dbReference>
<evidence type="ECO:0000256" key="3">
    <source>
        <dbReference type="RuleBase" id="RU362118"/>
    </source>
</evidence>
<dbReference type="InterPro" id="IPR015424">
    <property type="entry name" value="PyrdxlP-dep_Trfase"/>
</dbReference>
<dbReference type="GO" id="GO:0019344">
    <property type="term" value="P:cysteine biosynthetic process"/>
    <property type="evidence" value="ECO:0007669"/>
    <property type="project" value="UniProtKB-UniPathway"/>
</dbReference>
<dbReference type="GO" id="GO:0005737">
    <property type="term" value="C:cytoplasm"/>
    <property type="evidence" value="ECO:0007669"/>
    <property type="project" value="TreeGrafter"/>
</dbReference>
<dbReference type="WBParaSite" id="NBR_0000674001-mRNA-1">
    <property type="protein sequence ID" value="NBR_0000674001-mRNA-1"/>
    <property type="gene ID" value="NBR_0000674001"/>
</dbReference>